<dbReference type="EMBL" id="MU004289">
    <property type="protein sequence ID" value="KAF2662690.1"/>
    <property type="molecule type" value="Genomic_DNA"/>
</dbReference>
<keyword evidence="3" id="KW-1185">Reference proteome</keyword>
<dbReference type="Proteomes" id="UP000799324">
    <property type="component" value="Unassembled WGS sequence"/>
</dbReference>
<dbReference type="Gene3D" id="1.20.80.10">
    <property type="match status" value="1"/>
</dbReference>
<evidence type="ECO:0000313" key="2">
    <source>
        <dbReference type="EMBL" id="KAF2662690.1"/>
    </source>
</evidence>
<protein>
    <recommendedName>
        <fullName evidence="1">ACB domain-containing protein</fullName>
    </recommendedName>
</protein>
<dbReference type="InterPro" id="IPR000582">
    <property type="entry name" value="Acyl-CoA-binding_protein"/>
</dbReference>
<sequence>MVSAKFTEVYNTIGSFKDHADRKGDPTDKEKLDLYAWGKVAKSEDISAAKKPAFYDFEGKAKRTRWQEAVDEGISANDAEKKYIELGQALINKHLK</sequence>
<gene>
    <name evidence="2" type="ORF">K491DRAFT_710030</name>
</gene>
<proteinExistence type="predicted"/>
<evidence type="ECO:0000259" key="1">
    <source>
        <dbReference type="PROSITE" id="PS51228"/>
    </source>
</evidence>
<dbReference type="InterPro" id="IPR035984">
    <property type="entry name" value="Acyl-CoA-binding_sf"/>
</dbReference>
<name>A0A6A6TSA9_9PLEO</name>
<accession>A0A6A6TSA9</accession>
<organism evidence="2 3">
    <name type="scientific">Lophiostoma macrostomum CBS 122681</name>
    <dbReference type="NCBI Taxonomy" id="1314788"/>
    <lineage>
        <taxon>Eukaryota</taxon>
        <taxon>Fungi</taxon>
        <taxon>Dikarya</taxon>
        <taxon>Ascomycota</taxon>
        <taxon>Pezizomycotina</taxon>
        <taxon>Dothideomycetes</taxon>
        <taxon>Pleosporomycetidae</taxon>
        <taxon>Pleosporales</taxon>
        <taxon>Lophiostomataceae</taxon>
        <taxon>Lophiostoma</taxon>
    </lineage>
</organism>
<dbReference type="Pfam" id="PF00887">
    <property type="entry name" value="ACBP"/>
    <property type="match status" value="1"/>
</dbReference>
<dbReference type="SUPFAM" id="SSF47027">
    <property type="entry name" value="Acyl-CoA binding protein"/>
    <property type="match status" value="1"/>
</dbReference>
<reference evidence="2" key="1">
    <citation type="journal article" date="2020" name="Stud. Mycol.">
        <title>101 Dothideomycetes genomes: a test case for predicting lifestyles and emergence of pathogens.</title>
        <authorList>
            <person name="Haridas S."/>
            <person name="Albert R."/>
            <person name="Binder M."/>
            <person name="Bloem J."/>
            <person name="Labutti K."/>
            <person name="Salamov A."/>
            <person name="Andreopoulos B."/>
            <person name="Baker S."/>
            <person name="Barry K."/>
            <person name="Bills G."/>
            <person name="Bluhm B."/>
            <person name="Cannon C."/>
            <person name="Castanera R."/>
            <person name="Culley D."/>
            <person name="Daum C."/>
            <person name="Ezra D."/>
            <person name="Gonzalez J."/>
            <person name="Henrissat B."/>
            <person name="Kuo A."/>
            <person name="Liang C."/>
            <person name="Lipzen A."/>
            <person name="Lutzoni F."/>
            <person name="Magnuson J."/>
            <person name="Mondo S."/>
            <person name="Nolan M."/>
            <person name="Ohm R."/>
            <person name="Pangilinan J."/>
            <person name="Park H.-J."/>
            <person name="Ramirez L."/>
            <person name="Alfaro M."/>
            <person name="Sun H."/>
            <person name="Tritt A."/>
            <person name="Yoshinaga Y."/>
            <person name="Zwiers L.-H."/>
            <person name="Turgeon B."/>
            <person name="Goodwin S."/>
            <person name="Spatafora J."/>
            <person name="Crous P."/>
            <person name="Grigoriev I."/>
        </authorList>
    </citation>
    <scope>NUCLEOTIDE SEQUENCE</scope>
    <source>
        <strain evidence="2">CBS 122681</strain>
    </source>
</reference>
<dbReference type="OrthoDB" id="346910at2759"/>
<dbReference type="PROSITE" id="PS51228">
    <property type="entry name" value="ACB_2"/>
    <property type="match status" value="1"/>
</dbReference>
<feature type="domain" description="ACB" evidence="1">
    <location>
        <begin position="1"/>
        <end position="96"/>
    </location>
</feature>
<dbReference type="AlphaFoldDB" id="A0A6A6TSA9"/>
<dbReference type="GO" id="GO:0000062">
    <property type="term" value="F:fatty-acyl-CoA binding"/>
    <property type="evidence" value="ECO:0007669"/>
    <property type="project" value="InterPro"/>
</dbReference>
<evidence type="ECO:0000313" key="3">
    <source>
        <dbReference type="Proteomes" id="UP000799324"/>
    </source>
</evidence>
<dbReference type="InterPro" id="IPR014352">
    <property type="entry name" value="FERM/acyl-CoA-bd_prot_sf"/>
</dbReference>